<protein>
    <submittedName>
        <fullName evidence="2">DUF4388 domain-containing protein</fullName>
    </submittedName>
</protein>
<dbReference type="SUPFAM" id="SSF160246">
    <property type="entry name" value="EspE N-terminal domain-like"/>
    <property type="match status" value="1"/>
</dbReference>
<evidence type="ECO:0000259" key="1">
    <source>
        <dbReference type="Pfam" id="PF14332"/>
    </source>
</evidence>
<proteinExistence type="predicted"/>
<dbReference type="RefSeq" id="WP_207164884.1">
    <property type="nucleotide sequence ID" value="NZ_CP071382.1"/>
</dbReference>
<dbReference type="Pfam" id="PF14332">
    <property type="entry name" value="DUF4388"/>
    <property type="match status" value="1"/>
</dbReference>
<accession>A0ABX7Q6P4</accession>
<evidence type="ECO:0000313" key="3">
    <source>
        <dbReference type="Proteomes" id="UP000663651"/>
    </source>
</evidence>
<dbReference type="InterPro" id="IPR025497">
    <property type="entry name" value="PatA-like_N"/>
</dbReference>
<dbReference type="Proteomes" id="UP000663651">
    <property type="component" value="Chromosome"/>
</dbReference>
<keyword evidence="3" id="KW-1185">Reference proteome</keyword>
<dbReference type="InterPro" id="IPR037257">
    <property type="entry name" value="T2SS_E_N_sf"/>
</dbReference>
<dbReference type="PANTHER" id="PTHR36304:SF4">
    <property type="entry name" value="DUF4388 DOMAIN-CONTAINING PROTEIN"/>
    <property type="match status" value="1"/>
</dbReference>
<gene>
    <name evidence="2" type="ORF">JZM60_07130</name>
</gene>
<name>A0ABX7Q6P4_9BACT</name>
<dbReference type="EMBL" id="CP071382">
    <property type="protein sequence ID" value="QSV47029.1"/>
    <property type="molecule type" value="Genomic_DNA"/>
</dbReference>
<dbReference type="PANTHER" id="PTHR36304">
    <property type="entry name" value="DOMAIN GTPASE-ACTIVATING PROTEIN, PUTATIVE-RELATED-RELATED"/>
    <property type="match status" value="1"/>
</dbReference>
<evidence type="ECO:0000313" key="2">
    <source>
        <dbReference type="EMBL" id="QSV47029.1"/>
    </source>
</evidence>
<feature type="domain" description="PatA-like N-terminal" evidence="1">
    <location>
        <begin position="4"/>
        <end position="171"/>
    </location>
</feature>
<organism evidence="2 3">
    <name type="scientific">Geobacter benzoatilyticus</name>
    <dbReference type="NCBI Taxonomy" id="2815309"/>
    <lineage>
        <taxon>Bacteria</taxon>
        <taxon>Pseudomonadati</taxon>
        <taxon>Thermodesulfobacteriota</taxon>
        <taxon>Desulfuromonadia</taxon>
        <taxon>Geobacterales</taxon>
        <taxon>Geobacteraceae</taxon>
        <taxon>Geobacter</taxon>
    </lineage>
</organism>
<sequence>MSFTGDLEHLSIVDVIQLLHATRKSGTLTVKGRKGESQLVFNDGYIISANHYDNSLRIGNILVEAGVIAAETLSAALDEQRNAGSNRRPLIATLIEGGKVGKDDAYRGLEALIELTVVEILTWKRGSFNLDVTNVTVSDEYRYFPEKLHEEITLHTENVLMDALRIYDEKKHGGLLLEDELEDEDIPAHDAAAEAAGMIISADDLGLADVDSLEKAIPQVFSGLEDRTPQLKIQELGADLSEKEQEELLDFLGSYAGTPKEGNERAEAIPSLVFFSADELMAYCVTTVCRQEGIFVFATTEEQDLDPIIEQLLAKNSQPVLILDAPDSIGVRFSPQKLEGLRQQKKKAYPRIATLQLVPPSDYVFALDSLRDGVRAVLPRPVREGREGTFLEDTLRFLGTLPSYLRAMGREQGRTPTARIAHGLTALRRLERPQDVALSLLQSVAEVFDRSLTLIVQEKGLIAERSIGIRGGREEGATPPLRFAIPLERASLFSEVIEKTGAFFGRTDDEIVVRHLFTAIGAPLRPTVFLLPLRGFGKTISLIYGDFGQREPSPVQVDMLEILAGEAGLVLENALYHRKREKPTP</sequence>
<reference evidence="2 3" key="1">
    <citation type="submission" date="2021-03" db="EMBL/GenBank/DDBJ databases">
        <title>Geobacter metallireducens gen. nov. sp. nov., a microorganism capable of coupling the complete oxidation of organic compounds to the reduction of iron and other metals.</title>
        <authorList>
            <person name="Li Y."/>
        </authorList>
    </citation>
    <scope>NUCLEOTIDE SEQUENCE [LARGE SCALE GENOMIC DNA]</scope>
    <source>
        <strain evidence="2 3">Jerry-YX</strain>
    </source>
</reference>